<dbReference type="Gene3D" id="2.20.100.10">
    <property type="entry name" value="Thrombospondin type-1 (TSP1) repeat"/>
    <property type="match status" value="2"/>
</dbReference>
<dbReference type="SUPFAM" id="SSF82895">
    <property type="entry name" value="TSP-1 type 1 repeat"/>
    <property type="match status" value="2"/>
</dbReference>
<keyword evidence="4" id="KW-0720">Serine protease</keyword>
<dbReference type="SMART" id="SM00209">
    <property type="entry name" value="TSP1"/>
    <property type="match status" value="2"/>
</dbReference>
<evidence type="ECO:0000256" key="6">
    <source>
        <dbReference type="SAM" id="MobiDB-lite"/>
    </source>
</evidence>
<dbReference type="Pfam" id="PF00095">
    <property type="entry name" value="WAP"/>
    <property type="match status" value="2"/>
</dbReference>
<sequence>MLFVINSAMTKSVHITIASSAVFESFNATALRHRSDVIDVYSCSFANFHTGTKTYPLLTNQKNALEYGTTYGRGRLGSVYVFATGNSGGEETDVFRDSCSYDRLVTNRYVISVAGIQHNLQKLPNGEACSAMMVAAFTAKAGANSYKVETTDIGDYTTKDFNQNSAAAPMVSGAVALALSANPALTYRDIMHLLVQTSRSDLQGQAYQSKFFTNAANINVSSYFGFGLLDIGNLVERSKTWKNVPRKESCRSITTYNKRLNRDSIVVQVTQCSVSYIEHVEVSLKVNHQHAGQIKWVLVSPHGTKSTILPGRGLDPTTEMDITVLTVQLWGENPIGYWTLEPTAVFGKSLGYGTVESASLLIHGYACRSSVDECLPPAEQDRPSPTVRSLPEQVDRTQDVGSSLMTGRRSGECPSHLTPSCVEQCSSDSDCLYYQTCCHNGCGHTCEISSLCKYQKERLFFRFMILNGIKDLGPIGADGRAAQEHADEELEAGVDNAIQDTVQANVLKQDDATIVNVKMKYNIVRRRSGVCPSQNELTSRCMEQCSNDSECSVNQKCCFNGCGKTCEMSRRYQGSWTNWNQWSSCSVTCGRGTRSRRRQCHSGHCSGERSETRRCNNQECQTEVQYNGSGISEGWSQWSQWSRCSSTSGYGTRYRRRQCAGSCRGNRRELKDCFTPCLPNNFKNVYHNGPASKDIPSIASAVHDFNPGFDTILDVKTFQEFWIASKADETDNVGFCGNFTFH</sequence>
<dbReference type="PROSITE" id="PS51892">
    <property type="entry name" value="SUBTILASE"/>
    <property type="match status" value="1"/>
</dbReference>
<accession>A0A8S3V4Y8</accession>
<dbReference type="Gene3D" id="3.40.50.200">
    <property type="entry name" value="Peptidase S8/S53 domain"/>
    <property type="match status" value="1"/>
</dbReference>
<dbReference type="InterPro" id="IPR036645">
    <property type="entry name" value="Elafin-like_sf"/>
</dbReference>
<evidence type="ECO:0000259" key="7">
    <source>
        <dbReference type="PROSITE" id="PS51390"/>
    </source>
</evidence>
<evidence type="ECO:0000256" key="4">
    <source>
        <dbReference type="ARBA" id="ARBA00022825"/>
    </source>
</evidence>
<organism evidence="9 10">
    <name type="scientific">Mytilus edulis</name>
    <name type="common">Blue mussel</name>
    <dbReference type="NCBI Taxonomy" id="6550"/>
    <lineage>
        <taxon>Eukaryota</taxon>
        <taxon>Metazoa</taxon>
        <taxon>Spiralia</taxon>
        <taxon>Lophotrochozoa</taxon>
        <taxon>Mollusca</taxon>
        <taxon>Bivalvia</taxon>
        <taxon>Autobranchia</taxon>
        <taxon>Pteriomorphia</taxon>
        <taxon>Mytilida</taxon>
        <taxon>Mytiloidea</taxon>
        <taxon>Mytilidae</taxon>
        <taxon>Mytilinae</taxon>
        <taxon>Mytilus</taxon>
    </lineage>
</organism>
<dbReference type="Pfam" id="PF00082">
    <property type="entry name" value="Peptidase_S8"/>
    <property type="match status" value="1"/>
</dbReference>
<feature type="domain" description="P/Homo B" evidence="8">
    <location>
        <begin position="243"/>
        <end position="368"/>
    </location>
</feature>
<dbReference type="InterPro" id="IPR008979">
    <property type="entry name" value="Galactose-bd-like_sf"/>
</dbReference>
<dbReference type="SUPFAM" id="SSF52743">
    <property type="entry name" value="Subtilisin-like"/>
    <property type="match status" value="1"/>
</dbReference>
<dbReference type="GO" id="GO:0030414">
    <property type="term" value="F:peptidase inhibitor activity"/>
    <property type="evidence" value="ECO:0007669"/>
    <property type="project" value="InterPro"/>
</dbReference>
<protein>
    <submittedName>
        <fullName evidence="9">Uncharacterized protein</fullName>
    </submittedName>
</protein>
<reference evidence="9" key="1">
    <citation type="submission" date="2021-03" db="EMBL/GenBank/DDBJ databases">
        <authorList>
            <person name="Bekaert M."/>
        </authorList>
    </citation>
    <scope>NUCLEOTIDE SEQUENCE</scope>
</reference>
<dbReference type="Gene3D" id="2.60.120.260">
    <property type="entry name" value="Galactose-binding domain-like"/>
    <property type="match status" value="1"/>
</dbReference>
<gene>
    <name evidence="9" type="ORF">MEDL_64279</name>
</gene>
<evidence type="ECO:0000256" key="3">
    <source>
        <dbReference type="ARBA" id="ARBA00022801"/>
    </source>
</evidence>
<comment type="caution">
    <text evidence="5">Lacks conserved residue(s) required for the propagation of feature annotation.</text>
</comment>
<dbReference type="GO" id="GO:0004252">
    <property type="term" value="F:serine-type endopeptidase activity"/>
    <property type="evidence" value="ECO:0007669"/>
    <property type="project" value="InterPro"/>
</dbReference>
<dbReference type="GO" id="GO:0016486">
    <property type="term" value="P:peptide hormone processing"/>
    <property type="evidence" value="ECO:0007669"/>
    <property type="project" value="TreeGrafter"/>
</dbReference>
<dbReference type="Proteomes" id="UP000683360">
    <property type="component" value="Unassembled WGS sequence"/>
</dbReference>
<dbReference type="GO" id="GO:0005576">
    <property type="term" value="C:extracellular region"/>
    <property type="evidence" value="ECO:0007669"/>
    <property type="project" value="InterPro"/>
</dbReference>
<dbReference type="AlphaFoldDB" id="A0A8S3V4Y8"/>
<evidence type="ECO:0000313" key="10">
    <source>
        <dbReference type="Proteomes" id="UP000683360"/>
    </source>
</evidence>
<dbReference type="CDD" id="cd00199">
    <property type="entry name" value="WAP"/>
    <property type="match status" value="2"/>
</dbReference>
<dbReference type="InterPro" id="IPR008197">
    <property type="entry name" value="WAP_dom"/>
</dbReference>
<dbReference type="Pfam" id="PF00090">
    <property type="entry name" value="TSP_1"/>
    <property type="match status" value="2"/>
</dbReference>
<dbReference type="GO" id="GO:0000139">
    <property type="term" value="C:Golgi membrane"/>
    <property type="evidence" value="ECO:0007669"/>
    <property type="project" value="TreeGrafter"/>
</dbReference>
<dbReference type="PROSITE" id="PS51829">
    <property type="entry name" value="P_HOMO_B"/>
    <property type="match status" value="1"/>
</dbReference>
<dbReference type="PROSITE" id="PS51390">
    <property type="entry name" value="WAP"/>
    <property type="match status" value="2"/>
</dbReference>
<dbReference type="InterPro" id="IPR000209">
    <property type="entry name" value="Peptidase_S8/S53_dom"/>
</dbReference>
<dbReference type="InterPro" id="IPR036852">
    <property type="entry name" value="Peptidase_S8/S53_dom_sf"/>
</dbReference>
<keyword evidence="2" id="KW-0165">Cleavage on pair of basic residues</keyword>
<evidence type="ECO:0000259" key="8">
    <source>
        <dbReference type="PROSITE" id="PS51829"/>
    </source>
</evidence>
<dbReference type="OrthoDB" id="6088164at2759"/>
<proteinExistence type="inferred from homology"/>
<dbReference type="InterPro" id="IPR036383">
    <property type="entry name" value="TSP1_rpt_sf"/>
</dbReference>
<keyword evidence="1" id="KW-0645">Protease</keyword>
<dbReference type="EMBL" id="CAJPWZ010003129">
    <property type="protein sequence ID" value="CAG2252706.1"/>
    <property type="molecule type" value="Genomic_DNA"/>
</dbReference>
<dbReference type="InterPro" id="IPR002884">
    <property type="entry name" value="P_dom"/>
</dbReference>
<dbReference type="PRINTS" id="PR01705">
    <property type="entry name" value="TSP1REPEAT"/>
</dbReference>
<dbReference type="Gene3D" id="4.10.75.10">
    <property type="entry name" value="Elafin-like"/>
    <property type="match status" value="2"/>
</dbReference>
<evidence type="ECO:0000256" key="2">
    <source>
        <dbReference type="ARBA" id="ARBA00022685"/>
    </source>
</evidence>
<dbReference type="SUPFAM" id="SSF49785">
    <property type="entry name" value="Galactose-binding domain-like"/>
    <property type="match status" value="1"/>
</dbReference>
<keyword evidence="3" id="KW-0378">Hydrolase</keyword>
<dbReference type="SMART" id="SM00217">
    <property type="entry name" value="WAP"/>
    <property type="match status" value="2"/>
</dbReference>
<dbReference type="InterPro" id="IPR000884">
    <property type="entry name" value="TSP1_rpt"/>
</dbReference>
<dbReference type="Pfam" id="PF01483">
    <property type="entry name" value="P_proprotein"/>
    <property type="match status" value="1"/>
</dbReference>
<evidence type="ECO:0000256" key="5">
    <source>
        <dbReference type="PROSITE-ProRule" id="PRU01240"/>
    </source>
</evidence>
<feature type="domain" description="WAP" evidence="7">
    <location>
        <begin position="524"/>
        <end position="570"/>
    </location>
</feature>
<comment type="similarity">
    <text evidence="5">Belongs to the peptidase S8 family.</text>
</comment>
<dbReference type="PANTHER" id="PTHR42884">
    <property type="entry name" value="PROPROTEIN CONVERTASE SUBTILISIN/KEXIN-RELATED"/>
    <property type="match status" value="1"/>
</dbReference>
<evidence type="ECO:0000256" key="1">
    <source>
        <dbReference type="ARBA" id="ARBA00022670"/>
    </source>
</evidence>
<comment type="caution">
    <text evidence="9">The sequence shown here is derived from an EMBL/GenBank/DDBJ whole genome shotgun (WGS) entry which is preliminary data.</text>
</comment>
<dbReference type="PANTHER" id="PTHR42884:SF31">
    <property type="entry name" value="PROPROTEIN CONVERTASE SUBTILISIN_KEXIN TYPE 5"/>
    <property type="match status" value="1"/>
</dbReference>
<feature type="region of interest" description="Disordered" evidence="6">
    <location>
        <begin position="377"/>
        <end position="398"/>
    </location>
</feature>
<name>A0A8S3V4Y8_MYTED</name>
<keyword evidence="10" id="KW-1185">Reference proteome</keyword>
<dbReference type="SUPFAM" id="SSF57256">
    <property type="entry name" value="Elafin-like"/>
    <property type="match status" value="2"/>
</dbReference>
<dbReference type="GO" id="GO:0005802">
    <property type="term" value="C:trans-Golgi network"/>
    <property type="evidence" value="ECO:0007669"/>
    <property type="project" value="TreeGrafter"/>
</dbReference>
<evidence type="ECO:0000313" key="9">
    <source>
        <dbReference type="EMBL" id="CAG2252706.1"/>
    </source>
</evidence>
<dbReference type="PROSITE" id="PS50092">
    <property type="entry name" value="TSP1"/>
    <property type="match status" value="2"/>
</dbReference>
<feature type="domain" description="WAP" evidence="7">
    <location>
        <begin position="406"/>
        <end position="450"/>
    </location>
</feature>